<accession>A0A3D8QIJ5</accession>
<proteinExistence type="predicted"/>
<sequence length="366" mass="38921">MPALKHIQSLRAALPWIQTPLVISAPMKNIAGPELAVATSEAGGLGFVGPWNQPGDLAHRLKEASELVQQSKVLSSFIQKPATPSRPEILPIGVGIQTWTGDLRITSEILLSVAPAVVWLFAPRHGQAELDEWTRGIRQSSPQTRVWIQVGSVAEARAAAESNNKPDVLVVQGADAGGHSRTRGAGVVTLLPEVVDALEPSTDIEIPLIAAGGIADARGFAAALVLGASGVAMGTRFLASREAIINPGYQRHVLAGSDGGQTTVKTQLYNHLRGTMGWPEEFNARGIVNQTWRDHEQGMAFEVNKEMYEADMKKGEAGWGINGRMATYAGTGIGLVKELKSAGDIVREVRGGIEEILQATTSALKT</sequence>
<reference evidence="4 5" key="1">
    <citation type="journal article" date="2018" name="IMA Fungus">
        <title>IMA Genome-F 9: Draft genome sequence of Annulohypoxylon stygium, Aspergillus mulundensis, Berkeleyomyces basicola (syn. Thielaviopsis basicola), Ceratocystis smalleyi, two Cercospora beticola strains, Coleophoma cylindrospora, Fusarium fracticaudum, Phialophora cf. hyalina, and Morchella septimelata.</title>
        <authorList>
            <person name="Wingfield B.D."/>
            <person name="Bills G.F."/>
            <person name="Dong Y."/>
            <person name="Huang W."/>
            <person name="Nel W.J."/>
            <person name="Swalarsk-Parry B.S."/>
            <person name="Vaghefi N."/>
            <person name="Wilken P.M."/>
            <person name="An Z."/>
            <person name="de Beer Z.W."/>
            <person name="De Vos L."/>
            <person name="Chen L."/>
            <person name="Duong T.A."/>
            <person name="Gao Y."/>
            <person name="Hammerbacher A."/>
            <person name="Kikkert J.R."/>
            <person name="Li Y."/>
            <person name="Li H."/>
            <person name="Li K."/>
            <person name="Li Q."/>
            <person name="Liu X."/>
            <person name="Ma X."/>
            <person name="Naidoo K."/>
            <person name="Pethybridge S.J."/>
            <person name="Sun J."/>
            <person name="Steenkamp E.T."/>
            <person name="van der Nest M.A."/>
            <person name="van Wyk S."/>
            <person name="Wingfield M.J."/>
            <person name="Xiong C."/>
            <person name="Yue Q."/>
            <person name="Zhang X."/>
        </authorList>
    </citation>
    <scope>NUCLEOTIDE SEQUENCE [LARGE SCALE GENOMIC DNA]</scope>
    <source>
        <strain evidence="4 5">BP5796</strain>
    </source>
</reference>
<dbReference type="Proteomes" id="UP000256328">
    <property type="component" value="Unassembled WGS sequence"/>
</dbReference>
<dbReference type="SUPFAM" id="SSF51412">
    <property type="entry name" value="Inosine monophosphate dehydrogenase (IMPDH)"/>
    <property type="match status" value="1"/>
</dbReference>
<dbReference type="GO" id="GO:0018580">
    <property type="term" value="F:nitronate monooxygenase activity"/>
    <property type="evidence" value="ECO:0007669"/>
    <property type="project" value="InterPro"/>
</dbReference>
<dbReference type="CDD" id="cd04730">
    <property type="entry name" value="NPD_like"/>
    <property type="match status" value="1"/>
</dbReference>
<evidence type="ECO:0000256" key="3">
    <source>
        <dbReference type="ARBA" id="ARBA00023002"/>
    </source>
</evidence>
<dbReference type="OrthoDB" id="2349068at2759"/>
<keyword evidence="5" id="KW-1185">Reference proteome</keyword>
<keyword evidence="1" id="KW-0285">Flavoprotein</keyword>
<dbReference type="PANTHER" id="PTHR32332">
    <property type="entry name" value="2-NITROPROPANE DIOXYGENASE"/>
    <property type="match status" value="1"/>
</dbReference>
<keyword evidence="3" id="KW-0560">Oxidoreductase</keyword>
<dbReference type="AlphaFoldDB" id="A0A3D8QIJ5"/>
<keyword evidence="2" id="KW-0288">FMN</keyword>
<dbReference type="Gene3D" id="3.20.20.70">
    <property type="entry name" value="Aldolase class I"/>
    <property type="match status" value="1"/>
</dbReference>
<dbReference type="PANTHER" id="PTHR32332:SF34">
    <property type="entry name" value="2-NITROPROPANE DIOXYGENASE FAMILY, PUTATIVE-RELATED"/>
    <property type="match status" value="1"/>
</dbReference>
<name>A0A3D8QIJ5_9HELO</name>
<evidence type="ECO:0000256" key="2">
    <source>
        <dbReference type="ARBA" id="ARBA00022643"/>
    </source>
</evidence>
<gene>
    <name evidence="4" type="ORF">BP5796_11548</name>
</gene>
<evidence type="ECO:0000256" key="1">
    <source>
        <dbReference type="ARBA" id="ARBA00022630"/>
    </source>
</evidence>
<dbReference type="Pfam" id="PF03060">
    <property type="entry name" value="NMO"/>
    <property type="match status" value="1"/>
</dbReference>
<protein>
    <submittedName>
        <fullName evidence="4">Uncharacterized protein</fullName>
    </submittedName>
</protein>
<organism evidence="4 5">
    <name type="scientific">Coleophoma crateriformis</name>
    <dbReference type="NCBI Taxonomy" id="565419"/>
    <lineage>
        <taxon>Eukaryota</taxon>
        <taxon>Fungi</taxon>
        <taxon>Dikarya</taxon>
        <taxon>Ascomycota</taxon>
        <taxon>Pezizomycotina</taxon>
        <taxon>Leotiomycetes</taxon>
        <taxon>Helotiales</taxon>
        <taxon>Dermateaceae</taxon>
        <taxon>Coleophoma</taxon>
    </lineage>
</organism>
<evidence type="ECO:0000313" key="4">
    <source>
        <dbReference type="EMBL" id="RDW61656.1"/>
    </source>
</evidence>
<dbReference type="InterPro" id="IPR013785">
    <property type="entry name" value="Aldolase_TIM"/>
</dbReference>
<dbReference type="InterPro" id="IPR004136">
    <property type="entry name" value="NMO"/>
</dbReference>
<evidence type="ECO:0000313" key="5">
    <source>
        <dbReference type="Proteomes" id="UP000256328"/>
    </source>
</evidence>
<comment type="caution">
    <text evidence="4">The sequence shown here is derived from an EMBL/GenBank/DDBJ whole genome shotgun (WGS) entry which is preliminary data.</text>
</comment>
<dbReference type="EMBL" id="PDLN01000018">
    <property type="protein sequence ID" value="RDW61656.1"/>
    <property type="molecule type" value="Genomic_DNA"/>
</dbReference>